<reference evidence="2" key="1">
    <citation type="submission" date="2020-05" db="EMBL/GenBank/DDBJ databases">
        <authorList>
            <person name="Chiriac C."/>
            <person name="Salcher M."/>
            <person name="Ghai R."/>
            <person name="Kavagutti S V."/>
        </authorList>
    </citation>
    <scope>NUCLEOTIDE SEQUENCE</scope>
</reference>
<feature type="transmembrane region" description="Helical" evidence="1">
    <location>
        <begin position="71"/>
        <end position="94"/>
    </location>
</feature>
<name>A0A6J7GRF3_9ZZZZ</name>
<feature type="transmembrane region" description="Helical" evidence="1">
    <location>
        <begin position="101"/>
        <end position="119"/>
    </location>
</feature>
<accession>A0A6J7GRF3</accession>
<organism evidence="2">
    <name type="scientific">freshwater metagenome</name>
    <dbReference type="NCBI Taxonomy" id="449393"/>
    <lineage>
        <taxon>unclassified sequences</taxon>
        <taxon>metagenomes</taxon>
        <taxon>ecological metagenomes</taxon>
    </lineage>
</organism>
<feature type="transmembrane region" description="Helical" evidence="1">
    <location>
        <begin position="131"/>
        <end position="156"/>
    </location>
</feature>
<dbReference type="EMBL" id="CAFBMP010000068">
    <property type="protein sequence ID" value="CAB4909774.1"/>
    <property type="molecule type" value="Genomic_DNA"/>
</dbReference>
<protein>
    <submittedName>
        <fullName evidence="2">Unannotated protein</fullName>
    </submittedName>
</protein>
<dbReference type="AlphaFoldDB" id="A0A6J7GRF3"/>
<evidence type="ECO:0000256" key="1">
    <source>
        <dbReference type="SAM" id="Phobius"/>
    </source>
</evidence>
<keyword evidence="1" id="KW-0812">Transmembrane</keyword>
<evidence type="ECO:0000313" key="2">
    <source>
        <dbReference type="EMBL" id="CAB4909774.1"/>
    </source>
</evidence>
<proteinExistence type="predicted"/>
<sequence>MAGVKKVAPHQILFNSLQSWAQQYGLLEDPYVSGLSNAVENRKNLPMWASLNPLAYLPHAPAEINKSLKQVVLIITIVRNALVFLPVALTWFAISKATSAFAVYTASNTLAVVNFLDFWENGYGVLDKKWSLSHVATLDFQIILFIIVLTIAITLLDKRLRDSHNQAVAALDEDRISLALSITSFLFDHQRVTQVSMNQSLAKSLRDLSNSTESLDKSSKELGKTVKAIPSNREILTEIKSIKSRNRFDSI</sequence>
<keyword evidence="1" id="KW-1133">Transmembrane helix</keyword>
<gene>
    <name evidence="2" type="ORF">UFOPK3608_00859</name>
</gene>
<keyword evidence="1" id="KW-0472">Membrane</keyword>